<evidence type="ECO:0000313" key="3">
    <source>
        <dbReference type="Proteomes" id="UP000717696"/>
    </source>
</evidence>
<dbReference type="Proteomes" id="UP000717696">
    <property type="component" value="Unassembled WGS sequence"/>
</dbReference>
<accession>A0A9P9J5W3</accession>
<dbReference type="PANTHER" id="PTHR10672:SF25">
    <property type="entry name" value="MEIOTICALLY UP-REGULATED GENE 14 PROTEIN"/>
    <property type="match status" value="1"/>
</dbReference>
<dbReference type="GO" id="GO:0051015">
    <property type="term" value="F:actin filament binding"/>
    <property type="evidence" value="ECO:0007669"/>
    <property type="project" value="TreeGrafter"/>
</dbReference>
<dbReference type="InterPro" id="IPR051017">
    <property type="entry name" value="Aldolase-II_Adducin_sf"/>
</dbReference>
<dbReference type="OrthoDB" id="3238794at2759"/>
<dbReference type="SUPFAM" id="SSF53639">
    <property type="entry name" value="AraD/HMP-PK domain-like"/>
    <property type="match status" value="1"/>
</dbReference>
<reference evidence="2" key="1">
    <citation type="journal article" date="2021" name="Nat. Commun.">
        <title>Genetic determinants of endophytism in the Arabidopsis root mycobiome.</title>
        <authorList>
            <person name="Mesny F."/>
            <person name="Miyauchi S."/>
            <person name="Thiergart T."/>
            <person name="Pickel B."/>
            <person name="Atanasova L."/>
            <person name="Karlsson M."/>
            <person name="Huettel B."/>
            <person name="Barry K.W."/>
            <person name="Haridas S."/>
            <person name="Chen C."/>
            <person name="Bauer D."/>
            <person name="Andreopoulos W."/>
            <person name="Pangilinan J."/>
            <person name="LaButti K."/>
            <person name="Riley R."/>
            <person name="Lipzen A."/>
            <person name="Clum A."/>
            <person name="Drula E."/>
            <person name="Henrissat B."/>
            <person name="Kohler A."/>
            <person name="Grigoriev I.V."/>
            <person name="Martin F.M."/>
            <person name="Hacquard S."/>
        </authorList>
    </citation>
    <scope>NUCLEOTIDE SEQUENCE</scope>
    <source>
        <strain evidence="2">MPI-CAGE-AT-0021</strain>
    </source>
</reference>
<dbReference type="SMART" id="SM01007">
    <property type="entry name" value="Aldolase_II"/>
    <property type="match status" value="1"/>
</dbReference>
<protein>
    <submittedName>
        <fullName evidence="2">Class II aldolase/adducin N-terminal</fullName>
    </submittedName>
</protein>
<evidence type="ECO:0000313" key="2">
    <source>
        <dbReference type="EMBL" id="KAH7142603.1"/>
    </source>
</evidence>
<dbReference type="InterPro" id="IPR036409">
    <property type="entry name" value="Aldolase_II/adducin_N_sf"/>
</dbReference>
<dbReference type="GO" id="GO:0005856">
    <property type="term" value="C:cytoskeleton"/>
    <property type="evidence" value="ECO:0007669"/>
    <property type="project" value="TreeGrafter"/>
</dbReference>
<dbReference type="PANTHER" id="PTHR10672">
    <property type="entry name" value="ADDUCIN"/>
    <property type="match status" value="1"/>
</dbReference>
<dbReference type="InterPro" id="IPR001303">
    <property type="entry name" value="Aldolase_II/adducin_N"/>
</dbReference>
<dbReference type="EMBL" id="JAGMUU010000011">
    <property type="protein sequence ID" value="KAH7142603.1"/>
    <property type="molecule type" value="Genomic_DNA"/>
</dbReference>
<feature type="domain" description="Class II aldolase/adducin N-terminal" evidence="1">
    <location>
        <begin position="60"/>
        <end position="244"/>
    </location>
</feature>
<proteinExistence type="predicted"/>
<dbReference type="AlphaFoldDB" id="A0A9P9J5W3"/>
<dbReference type="FunFam" id="3.40.225.10:FF:000009">
    <property type="entry name" value="Class II aldolase/adducin N-terminal"/>
    <property type="match status" value="1"/>
</dbReference>
<organism evidence="2 3">
    <name type="scientific">Dactylonectria estremocensis</name>
    <dbReference type="NCBI Taxonomy" id="1079267"/>
    <lineage>
        <taxon>Eukaryota</taxon>
        <taxon>Fungi</taxon>
        <taxon>Dikarya</taxon>
        <taxon>Ascomycota</taxon>
        <taxon>Pezizomycotina</taxon>
        <taxon>Sordariomycetes</taxon>
        <taxon>Hypocreomycetidae</taxon>
        <taxon>Hypocreales</taxon>
        <taxon>Nectriaceae</taxon>
        <taxon>Dactylonectria</taxon>
    </lineage>
</organism>
<dbReference type="Pfam" id="PF00596">
    <property type="entry name" value="Aldolase_II"/>
    <property type="match status" value="1"/>
</dbReference>
<gene>
    <name evidence="2" type="ORF">B0J13DRAFT_555842</name>
</gene>
<sequence length="310" mass="34108">MSPSATVTETQPQKELAKVSLVAEEEEQECQLANLSHGPNPLTGIPAFVSFQAHREHIILHMAAVFRNWARVGYIEGISGHISVRDPEFPDCIWMNPIGKHFALMNASDMVCLEIATGKIVGGNKVRPVNKPGFFIHSEMHKARHDVHAICHAHTMAGRAWTVFGKPLDMITQDVCDLYDSIAVMNEYGGIVAADEEGKQIARALGPRNKAALLLNHGLITVGNTVDEAAFLLGLVERSCEIQLKVEAACAGNPELKKTLIPDELCKFNFQMAGEKNWLYVEAQPDIEYEIEMAGGVIKTGLENMRVDNL</sequence>
<evidence type="ECO:0000259" key="1">
    <source>
        <dbReference type="SMART" id="SM01007"/>
    </source>
</evidence>
<keyword evidence="3" id="KW-1185">Reference proteome</keyword>
<comment type="caution">
    <text evidence="2">The sequence shown here is derived from an EMBL/GenBank/DDBJ whole genome shotgun (WGS) entry which is preliminary data.</text>
</comment>
<name>A0A9P9J5W3_9HYPO</name>
<dbReference type="Gene3D" id="3.40.225.10">
    <property type="entry name" value="Class II aldolase/adducin N-terminal domain"/>
    <property type="match status" value="1"/>
</dbReference>